<dbReference type="GO" id="GO:0008270">
    <property type="term" value="F:zinc ion binding"/>
    <property type="evidence" value="ECO:0007669"/>
    <property type="project" value="InterPro"/>
</dbReference>
<evidence type="ECO:0000256" key="1">
    <source>
        <dbReference type="ARBA" id="ARBA00004123"/>
    </source>
</evidence>
<evidence type="ECO:0000259" key="6">
    <source>
        <dbReference type="PROSITE" id="PS00463"/>
    </source>
</evidence>
<organism evidence="7 8">
    <name type="scientific">Penicillium steckii</name>
    <dbReference type="NCBI Taxonomy" id="303698"/>
    <lineage>
        <taxon>Eukaryota</taxon>
        <taxon>Fungi</taxon>
        <taxon>Dikarya</taxon>
        <taxon>Ascomycota</taxon>
        <taxon>Pezizomycotina</taxon>
        <taxon>Eurotiomycetes</taxon>
        <taxon>Eurotiomycetidae</taxon>
        <taxon>Eurotiales</taxon>
        <taxon>Aspergillaceae</taxon>
        <taxon>Penicillium</taxon>
    </lineage>
</organism>
<keyword evidence="3" id="KW-0238">DNA-binding</keyword>
<reference evidence="8" key="1">
    <citation type="journal article" date="2017" name="Nat. Microbiol.">
        <title>Global analysis of biosynthetic gene clusters reveals vast potential of secondary metabolite production in Penicillium species.</title>
        <authorList>
            <person name="Nielsen J.C."/>
            <person name="Grijseels S."/>
            <person name="Prigent S."/>
            <person name="Ji B."/>
            <person name="Dainat J."/>
            <person name="Nielsen K.F."/>
            <person name="Frisvad J.C."/>
            <person name="Workman M."/>
            <person name="Nielsen J."/>
        </authorList>
    </citation>
    <scope>NUCLEOTIDE SEQUENCE [LARGE SCALE GENOMIC DNA]</scope>
    <source>
        <strain evidence="8">IBT 24891</strain>
    </source>
</reference>
<dbReference type="AlphaFoldDB" id="A0A1V6U147"/>
<keyword evidence="5" id="KW-0539">Nucleus</keyword>
<feature type="domain" description="Zn(2)-C6 fungal-type" evidence="6">
    <location>
        <begin position="12"/>
        <end position="42"/>
    </location>
</feature>
<gene>
    <name evidence="7" type="ORF">PENSTE_c001G03779</name>
</gene>
<dbReference type="GO" id="GO:0000981">
    <property type="term" value="F:DNA-binding transcription factor activity, RNA polymerase II-specific"/>
    <property type="evidence" value="ECO:0007669"/>
    <property type="project" value="InterPro"/>
</dbReference>
<dbReference type="GO" id="GO:0003677">
    <property type="term" value="F:DNA binding"/>
    <property type="evidence" value="ECO:0007669"/>
    <property type="project" value="UniProtKB-KW"/>
</dbReference>
<comment type="subcellular location">
    <subcellularLocation>
        <location evidence="1">Nucleus</location>
    </subcellularLocation>
</comment>
<comment type="caution">
    <text evidence="7">The sequence shown here is derived from an EMBL/GenBank/DDBJ whole genome shotgun (WGS) entry which is preliminary data.</text>
</comment>
<keyword evidence="2" id="KW-0805">Transcription regulation</keyword>
<keyword evidence="8" id="KW-1185">Reference proteome</keyword>
<dbReference type="OrthoDB" id="4137815at2759"/>
<evidence type="ECO:0000256" key="4">
    <source>
        <dbReference type="ARBA" id="ARBA00023163"/>
    </source>
</evidence>
<evidence type="ECO:0000313" key="8">
    <source>
        <dbReference type="Proteomes" id="UP000191285"/>
    </source>
</evidence>
<dbReference type="InterPro" id="IPR036864">
    <property type="entry name" value="Zn2-C6_fun-type_DNA-bd_sf"/>
</dbReference>
<dbReference type="PROSITE" id="PS00463">
    <property type="entry name" value="ZN2_CY6_FUNGAL_1"/>
    <property type="match status" value="1"/>
</dbReference>
<name>A0A1V6U147_9EURO</name>
<evidence type="ECO:0000256" key="2">
    <source>
        <dbReference type="ARBA" id="ARBA00023015"/>
    </source>
</evidence>
<accession>A0A1V6U147</accession>
<dbReference type="Pfam" id="PF11951">
    <property type="entry name" value="Fungal_trans_2"/>
    <property type="match status" value="1"/>
</dbReference>
<dbReference type="SUPFAM" id="SSF57701">
    <property type="entry name" value="Zn2/Cys6 DNA-binding domain"/>
    <property type="match status" value="1"/>
</dbReference>
<dbReference type="CDD" id="cd00067">
    <property type="entry name" value="GAL4"/>
    <property type="match status" value="1"/>
</dbReference>
<dbReference type="PANTHER" id="PTHR37534:SF46">
    <property type="entry name" value="ZN(II)2CYS6 TRANSCRIPTION FACTOR (EUROFUNG)"/>
    <property type="match status" value="1"/>
</dbReference>
<dbReference type="EMBL" id="MLKD01000001">
    <property type="protein sequence ID" value="OQE32297.1"/>
    <property type="molecule type" value="Genomic_DNA"/>
</dbReference>
<dbReference type="PANTHER" id="PTHR37534">
    <property type="entry name" value="TRANSCRIPTIONAL ACTIVATOR PROTEIN UGA3"/>
    <property type="match status" value="1"/>
</dbReference>
<dbReference type="InterPro" id="IPR021858">
    <property type="entry name" value="Fun_TF"/>
</dbReference>
<sequence length="458" mass="51892">MNKDGLYKSQRSCDRCHHIKERCEWLYGDTECIRCVRLGHLCQTLRPVKKSGRPPQSIRTYAETLREDAAVEIMAPSGRASSFVVTTPKQINPEAPITLSMLSRKESDMFQDMLFRDEVCDTFLLGKSFREDHRQTILSSFLLATPMVSDGILACCLAWMGQRADLLVAFRHASTALSILNSTSIDNVNDAATCTFLGSLLHTFSIRVKVSNIPGVCRRTLVRIKPFYEVARPTELGNFSMLPCLIITELFECWLVQQAPTLRYRPTANKEYVDRFVGLSTSLLPLLHDICELSNTILYTDEEGACGILLSLTLLEQAVNEWQPPVSDDLFQRFDGAEVSCLITQAQSLRLAALLLIHRLRHPSGTSDEPTVNLALSILKNLELNLSLTNKSIKHMELPVVVACYELRPKDRQLWLDKIPAIMGMPPEFTSRLQQIIQDRWEKHDRCQVLNSLTWNPI</sequence>
<evidence type="ECO:0000256" key="5">
    <source>
        <dbReference type="ARBA" id="ARBA00023242"/>
    </source>
</evidence>
<proteinExistence type="predicted"/>
<evidence type="ECO:0000256" key="3">
    <source>
        <dbReference type="ARBA" id="ARBA00023125"/>
    </source>
</evidence>
<evidence type="ECO:0000313" key="7">
    <source>
        <dbReference type="EMBL" id="OQE32297.1"/>
    </source>
</evidence>
<dbReference type="Proteomes" id="UP000191285">
    <property type="component" value="Unassembled WGS sequence"/>
</dbReference>
<dbReference type="GO" id="GO:0005634">
    <property type="term" value="C:nucleus"/>
    <property type="evidence" value="ECO:0007669"/>
    <property type="project" value="UniProtKB-SubCell"/>
</dbReference>
<dbReference type="InterPro" id="IPR001138">
    <property type="entry name" value="Zn2Cys6_DnaBD"/>
</dbReference>
<keyword evidence="4" id="KW-0804">Transcription</keyword>
<protein>
    <recommendedName>
        <fullName evidence="6">Zn(2)-C6 fungal-type domain-containing protein</fullName>
    </recommendedName>
</protein>